<evidence type="ECO:0000259" key="3">
    <source>
        <dbReference type="PROSITE" id="PS51635"/>
    </source>
</evidence>
<feature type="active site" description="Nucleophile" evidence="2">
    <location>
        <position position="54"/>
    </location>
</feature>
<dbReference type="PROSITE" id="PS51635">
    <property type="entry name" value="PNPLA"/>
    <property type="match status" value="1"/>
</dbReference>
<gene>
    <name evidence="4" type="ORF">N8I74_09785</name>
</gene>
<proteinExistence type="predicted"/>
<organism evidence="4 5">
    <name type="scientific">Chitiniphilus purpureus</name>
    <dbReference type="NCBI Taxonomy" id="2981137"/>
    <lineage>
        <taxon>Bacteria</taxon>
        <taxon>Pseudomonadati</taxon>
        <taxon>Pseudomonadota</taxon>
        <taxon>Betaproteobacteria</taxon>
        <taxon>Neisseriales</taxon>
        <taxon>Chitinibacteraceae</taxon>
        <taxon>Chitiniphilus</taxon>
    </lineage>
</organism>
<feature type="domain" description="PNPLA" evidence="3">
    <location>
        <begin position="20"/>
        <end position="225"/>
    </location>
</feature>
<feature type="active site" description="Proton acceptor" evidence="2">
    <location>
        <position position="212"/>
    </location>
</feature>
<feature type="short sequence motif" description="DGA/G" evidence="2">
    <location>
        <begin position="212"/>
        <end position="214"/>
    </location>
</feature>
<sequence>MQPPAPAMDGCGDTQRFEHLVMQGGGIRCFWQAGFLSRLNEGMPLRPLSIFSVSAAAGMACAFAAGRIEFSIEWFKQAARSNRSNFYPGNLFSGKPLFPHAAIYRRLLEDVFAGPAFEALKTAPDVQVLLARPPGRCPPAAVIPLGALLYAVRSRVSRSAWERIRRWSRFSTEFVSVRHCRTPGEVADLVLASSCTPPVTPLYHFSGRPSLDGGLLESVPRSALGDLHGPALILLTKAPGTLLRGRPQDVLVHPSRPLTVAAWDYTNPAAIDALVALGKEDAERFLQSS</sequence>
<evidence type="ECO:0000313" key="5">
    <source>
        <dbReference type="Proteomes" id="UP001061302"/>
    </source>
</evidence>
<dbReference type="Gene3D" id="3.40.1090.10">
    <property type="entry name" value="Cytosolic phospholipase A2 catalytic domain"/>
    <property type="match status" value="1"/>
</dbReference>
<evidence type="ECO:0000256" key="1">
    <source>
        <dbReference type="ARBA" id="ARBA00023098"/>
    </source>
</evidence>
<evidence type="ECO:0000256" key="2">
    <source>
        <dbReference type="PROSITE-ProRule" id="PRU01161"/>
    </source>
</evidence>
<keyword evidence="2" id="KW-0442">Lipid degradation</keyword>
<dbReference type="EMBL" id="CP106753">
    <property type="protein sequence ID" value="UXY17310.1"/>
    <property type="molecule type" value="Genomic_DNA"/>
</dbReference>
<dbReference type="RefSeq" id="WP_263126739.1">
    <property type="nucleotide sequence ID" value="NZ_CP106753.1"/>
</dbReference>
<keyword evidence="5" id="KW-1185">Reference proteome</keyword>
<dbReference type="Proteomes" id="UP001061302">
    <property type="component" value="Chromosome"/>
</dbReference>
<name>A0ABY6DSE7_9NEIS</name>
<reference evidence="4" key="1">
    <citation type="submission" date="2022-10" db="EMBL/GenBank/DDBJ databases">
        <title>Chitiniphilus purpureus sp. nov., a novel chitin-degrading bacterium isolated from crawfish pond sediment.</title>
        <authorList>
            <person name="Li K."/>
        </authorList>
    </citation>
    <scope>NUCLEOTIDE SEQUENCE</scope>
    <source>
        <strain evidence="4">CD1</strain>
    </source>
</reference>
<comment type="caution">
    <text evidence="2">Lacks conserved residue(s) required for the propagation of feature annotation.</text>
</comment>
<accession>A0ABY6DSE7</accession>
<dbReference type="SUPFAM" id="SSF52151">
    <property type="entry name" value="FabD/lysophospholipase-like"/>
    <property type="match status" value="1"/>
</dbReference>
<keyword evidence="1 2" id="KW-0443">Lipid metabolism</keyword>
<keyword evidence="2" id="KW-0378">Hydrolase</keyword>
<dbReference type="InterPro" id="IPR016035">
    <property type="entry name" value="Acyl_Trfase/lysoPLipase"/>
</dbReference>
<dbReference type="InterPro" id="IPR002641">
    <property type="entry name" value="PNPLA_dom"/>
</dbReference>
<dbReference type="Pfam" id="PF01734">
    <property type="entry name" value="Patatin"/>
    <property type="match status" value="1"/>
</dbReference>
<evidence type="ECO:0000313" key="4">
    <source>
        <dbReference type="EMBL" id="UXY17310.1"/>
    </source>
</evidence>
<protein>
    <submittedName>
        <fullName evidence="4">Patatin-like phospholipase family protein</fullName>
    </submittedName>
</protein>